<evidence type="ECO:0000256" key="4">
    <source>
        <dbReference type="ARBA" id="ARBA00022452"/>
    </source>
</evidence>
<dbReference type="Proteomes" id="UP000620266">
    <property type="component" value="Unassembled WGS sequence"/>
</dbReference>
<evidence type="ECO:0000256" key="11">
    <source>
        <dbReference type="ARBA" id="ARBA00023136"/>
    </source>
</evidence>
<dbReference type="InterPro" id="IPR010105">
    <property type="entry name" value="TonB_sidphr_rcpt"/>
</dbReference>
<dbReference type="Gene3D" id="2.40.170.20">
    <property type="entry name" value="TonB-dependent receptor, beta-barrel domain"/>
    <property type="match status" value="1"/>
</dbReference>
<dbReference type="GO" id="GO:0009279">
    <property type="term" value="C:cell outer membrane"/>
    <property type="evidence" value="ECO:0007669"/>
    <property type="project" value="UniProtKB-SubCell"/>
</dbReference>
<dbReference type="PROSITE" id="PS01156">
    <property type="entry name" value="TONB_DEPENDENT_REC_2"/>
    <property type="match status" value="1"/>
</dbReference>
<keyword evidence="5" id="KW-0410">Iron transport</keyword>
<dbReference type="PROSITE" id="PS52016">
    <property type="entry name" value="TONB_DEPENDENT_REC_3"/>
    <property type="match status" value="1"/>
</dbReference>
<evidence type="ECO:0000256" key="15">
    <source>
        <dbReference type="PROSITE-ProRule" id="PRU10144"/>
    </source>
</evidence>
<dbReference type="InterPro" id="IPR012910">
    <property type="entry name" value="Plug_dom"/>
</dbReference>
<evidence type="ECO:0000256" key="6">
    <source>
        <dbReference type="ARBA" id="ARBA00022692"/>
    </source>
</evidence>
<keyword evidence="4 14" id="KW-1134">Transmembrane beta strand</keyword>
<comment type="caution">
    <text evidence="18">The sequence shown here is derived from an EMBL/GenBank/DDBJ whole genome shotgun (WGS) entry which is preliminary data.</text>
</comment>
<dbReference type="NCBIfam" id="TIGR01783">
    <property type="entry name" value="TonB-siderophor"/>
    <property type="match status" value="1"/>
</dbReference>
<comment type="subcellular location">
    <subcellularLocation>
        <location evidence="1 14">Cell outer membrane</location>
        <topology evidence="1 14">Multi-pass membrane protein</topology>
    </subcellularLocation>
</comment>
<evidence type="ECO:0000256" key="14">
    <source>
        <dbReference type="PROSITE-ProRule" id="PRU01360"/>
    </source>
</evidence>
<dbReference type="SUPFAM" id="SSF56935">
    <property type="entry name" value="Porins"/>
    <property type="match status" value="1"/>
</dbReference>
<dbReference type="SMART" id="SM00965">
    <property type="entry name" value="STN"/>
    <property type="match status" value="1"/>
</dbReference>
<dbReference type="CDD" id="cd01347">
    <property type="entry name" value="ligand_gated_channel"/>
    <property type="match status" value="1"/>
</dbReference>
<dbReference type="PANTHER" id="PTHR32552">
    <property type="entry name" value="FERRICHROME IRON RECEPTOR-RELATED"/>
    <property type="match status" value="1"/>
</dbReference>
<keyword evidence="11 14" id="KW-0472">Membrane</keyword>
<accession>A0A8J2UL84</accession>
<reference evidence="18" key="1">
    <citation type="journal article" date="2014" name="Int. J. Syst. Evol. Microbiol.">
        <title>Complete genome sequence of Corynebacterium casei LMG S-19264T (=DSM 44701T), isolated from a smear-ripened cheese.</title>
        <authorList>
            <consortium name="US DOE Joint Genome Institute (JGI-PGF)"/>
            <person name="Walter F."/>
            <person name="Albersmeier A."/>
            <person name="Kalinowski J."/>
            <person name="Ruckert C."/>
        </authorList>
    </citation>
    <scope>NUCLEOTIDE SEQUENCE</scope>
    <source>
        <strain evidence="18">CCM 7086</strain>
    </source>
</reference>
<evidence type="ECO:0000256" key="3">
    <source>
        <dbReference type="ARBA" id="ARBA00022448"/>
    </source>
</evidence>
<dbReference type="PANTHER" id="PTHR32552:SF74">
    <property type="entry name" value="HYDROXAMATE SIDEROPHORE RECEPTOR FHUE"/>
    <property type="match status" value="1"/>
</dbReference>
<evidence type="ECO:0000256" key="5">
    <source>
        <dbReference type="ARBA" id="ARBA00022496"/>
    </source>
</evidence>
<keyword evidence="9" id="KW-0406">Ion transport</keyword>
<dbReference type="InterPro" id="IPR010917">
    <property type="entry name" value="TonB_rcpt_CS"/>
</dbReference>
<evidence type="ECO:0000256" key="16">
    <source>
        <dbReference type="RuleBase" id="RU003357"/>
    </source>
</evidence>
<keyword evidence="3 14" id="KW-0813">Transport</keyword>
<reference evidence="18" key="2">
    <citation type="submission" date="2020-09" db="EMBL/GenBank/DDBJ databases">
        <authorList>
            <person name="Sun Q."/>
            <person name="Sedlacek I."/>
        </authorList>
    </citation>
    <scope>NUCLEOTIDE SEQUENCE</scope>
    <source>
        <strain evidence="18">CCM 7086</strain>
    </source>
</reference>
<comment type="similarity">
    <text evidence="2 14 16">Belongs to the TonB-dependent receptor family.</text>
</comment>
<evidence type="ECO:0000313" key="19">
    <source>
        <dbReference type="Proteomes" id="UP000620266"/>
    </source>
</evidence>
<evidence type="ECO:0000256" key="12">
    <source>
        <dbReference type="ARBA" id="ARBA00023170"/>
    </source>
</evidence>
<dbReference type="InterPro" id="IPR000531">
    <property type="entry name" value="Beta-barrel_TonB"/>
</dbReference>
<keyword evidence="10 16" id="KW-0798">TonB box</keyword>
<keyword evidence="12 18" id="KW-0675">Receptor</keyword>
<dbReference type="Gene3D" id="2.170.130.10">
    <property type="entry name" value="TonB-dependent receptor, plug domain"/>
    <property type="match status" value="1"/>
</dbReference>
<proteinExistence type="inferred from homology"/>
<evidence type="ECO:0000256" key="10">
    <source>
        <dbReference type="ARBA" id="ARBA00023077"/>
    </source>
</evidence>
<sequence>MTISLALAVATGAFVSPTDGHAQSSQVSAGTTAHAIDLAAGPLGQALNTLAQQTGIQVIFSGSLTEGKQASALRGSYTAADALRALLTGSGLTATARDAKTFTVTNGPGADVESGVLPAVTVNAGLDAITENTGAYTTGVTSTATKMNLSLRETPQSISVITRQRIDDQQINSMTEVLNQVPGITMSQDGLERYSISSRGSALDTYQLDGVTTTQQSQTRNMPSTLLDMALYDHVEVVRGATGLMTGAGEPSGVVNLVRKRPVKGFQAHAQAGIGSWDFYRAEADVSGSLNQAGNVRGRLVAATQKSNSFMDWYGLDKDILYGVIEADLTDTTLLRFGVDYQKYQTSGAPGVPLIFNNGVQTNFPRSVSSGARWNTENIETYNYAFGLEQKLPNDWLLKLAANYMDADRSAVSGAYRTSGGRSYIDQATGSAQMLHYRAGADQVQKGMDVTLQGPFDLLGRKHEFAAGLNYASYDNKHIGYDAGLSTVNFYTWNNELAMPVDTGAVAEIFNIATRQRGAFAATKFNLADEVKVFVGARVSDYDYDYFYESPPDNWVQRISMRERSQITPYAALVYDLTREQSLYASYTDIFKPQSAQDRTGQVLDPIVGKNYELGWKGEFYGGRLNGSAAIYRIDRDNVAELDTGYTVPGTTNNAYRAIKGARTEGIDLELTGEIARNWNVQTSFSRSTTKNAQGIRSLTYVPSNTFRLWTTYALSGEWNNLMLGGGINWNSDSSLYFSSYGATVHQESYAVVNLLARYRFTKQLVATLNVNNLFDKTYYAGMGGSYGHYGSPRNAVLTVRYDF</sequence>
<dbReference type="InterPro" id="IPR037066">
    <property type="entry name" value="Plug_dom_sf"/>
</dbReference>
<dbReference type="EMBL" id="BMCG01000004">
    <property type="protein sequence ID" value="GGC11541.1"/>
    <property type="molecule type" value="Genomic_DNA"/>
</dbReference>
<keyword evidence="6 14" id="KW-0812">Transmembrane</keyword>
<evidence type="ECO:0000256" key="9">
    <source>
        <dbReference type="ARBA" id="ARBA00023065"/>
    </source>
</evidence>
<evidence type="ECO:0000256" key="7">
    <source>
        <dbReference type="ARBA" id="ARBA00022729"/>
    </source>
</evidence>
<dbReference type="GO" id="GO:0015344">
    <property type="term" value="F:siderophore uptake transmembrane transporter activity"/>
    <property type="evidence" value="ECO:0007669"/>
    <property type="project" value="TreeGrafter"/>
</dbReference>
<name>A0A8J2UL84_9BURK</name>
<keyword evidence="19" id="KW-1185">Reference proteome</keyword>
<organism evidence="18 19">
    <name type="scientific">Oxalicibacterium flavum</name>
    <dbReference type="NCBI Taxonomy" id="179467"/>
    <lineage>
        <taxon>Bacteria</taxon>
        <taxon>Pseudomonadati</taxon>
        <taxon>Pseudomonadota</taxon>
        <taxon>Betaproteobacteria</taxon>
        <taxon>Burkholderiales</taxon>
        <taxon>Oxalobacteraceae</taxon>
        <taxon>Oxalicibacterium</taxon>
    </lineage>
</organism>
<dbReference type="GO" id="GO:0038023">
    <property type="term" value="F:signaling receptor activity"/>
    <property type="evidence" value="ECO:0007669"/>
    <property type="project" value="InterPro"/>
</dbReference>
<protein>
    <submittedName>
        <fullName evidence="18">TonB-dependent receptor</fullName>
    </submittedName>
</protein>
<evidence type="ECO:0000256" key="13">
    <source>
        <dbReference type="ARBA" id="ARBA00023237"/>
    </source>
</evidence>
<evidence type="ECO:0000256" key="8">
    <source>
        <dbReference type="ARBA" id="ARBA00023004"/>
    </source>
</evidence>
<keyword evidence="7" id="KW-0732">Signal</keyword>
<dbReference type="InterPro" id="IPR011662">
    <property type="entry name" value="Secretin/TonB_short_N"/>
</dbReference>
<feature type="domain" description="Secretin/TonB short N-terminal" evidence="17">
    <location>
        <begin position="56"/>
        <end position="107"/>
    </location>
</feature>
<dbReference type="InterPro" id="IPR036942">
    <property type="entry name" value="Beta-barrel_TonB_sf"/>
</dbReference>
<dbReference type="Pfam" id="PF07715">
    <property type="entry name" value="Plug"/>
    <property type="match status" value="1"/>
</dbReference>
<dbReference type="Pfam" id="PF00593">
    <property type="entry name" value="TonB_dep_Rec_b-barrel"/>
    <property type="match status" value="1"/>
</dbReference>
<feature type="short sequence motif" description="TonB C-terminal box" evidence="15">
    <location>
        <begin position="787"/>
        <end position="804"/>
    </location>
</feature>
<keyword evidence="8" id="KW-0408">Iron</keyword>
<evidence type="ECO:0000256" key="2">
    <source>
        <dbReference type="ARBA" id="ARBA00009810"/>
    </source>
</evidence>
<dbReference type="InterPro" id="IPR039426">
    <property type="entry name" value="TonB-dep_rcpt-like"/>
</dbReference>
<evidence type="ECO:0000259" key="17">
    <source>
        <dbReference type="SMART" id="SM00965"/>
    </source>
</evidence>
<keyword evidence="13 14" id="KW-0998">Cell outer membrane</keyword>
<dbReference type="Gene3D" id="3.55.50.30">
    <property type="match status" value="1"/>
</dbReference>
<evidence type="ECO:0000256" key="1">
    <source>
        <dbReference type="ARBA" id="ARBA00004571"/>
    </source>
</evidence>
<dbReference type="GO" id="GO:0015891">
    <property type="term" value="P:siderophore transport"/>
    <property type="evidence" value="ECO:0007669"/>
    <property type="project" value="InterPro"/>
</dbReference>
<evidence type="ECO:0000313" key="18">
    <source>
        <dbReference type="EMBL" id="GGC11541.1"/>
    </source>
</evidence>
<gene>
    <name evidence="18" type="ORF">GCM10007205_20870</name>
</gene>
<dbReference type="AlphaFoldDB" id="A0A8J2UL84"/>
<dbReference type="RefSeq" id="WP_229728985.1">
    <property type="nucleotide sequence ID" value="NZ_BMCG01000004.1"/>
</dbReference>
<dbReference type="Pfam" id="PF07660">
    <property type="entry name" value="STN"/>
    <property type="match status" value="1"/>
</dbReference>
<dbReference type="FunFam" id="2.170.130.10:FF:000010">
    <property type="entry name" value="Ferripyoverdine receptor"/>
    <property type="match status" value="1"/>
</dbReference>